<dbReference type="EMBL" id="JAINUF010000005">
    <property type="protein sequence ID" value="KAJ8358620.1"/>
    <property type="molecule type" value="Genomic_DNA"/>
</dbReference>
<protein>
    <submittedName>
        <fullName evidence="1">Uncharacterized protein</fullName>
    </submittedName>
</protein>
<gene>
    <name evidence="1" type="ORF">SKAU_G00151450</name>
</gene>
<dbReference type="Proteomes" id="UP001152622">
    <property type="component" value="Chromosome 5"/>
</dbReference>
<organism evidence="1 2">
    <name type="scientific">Synaphobranchus kaupii</name>
    <name type="common">Kaup's arrowtooth eel</name>
    <dbReference type="NCBI Taxonomy" id="118154"/>
    <lineage>
        <taxon>Eukaryota</taxon>
        <taxon>Metazoa</taxon>
        <taxon>Chordata</taxon>
        <taxon>Craniata</taxon>
        <taxon>Vertebrata</taxon>
        <taxon>Euteleostomi</taxon>
        <taxon>Actinopterygii</taxon>
        <taxon>Neopterygii</taxon>
        <taxon>Teleostei</taxon>
        <taxon>Anguilliformes</taxon>
        <taxon>Synaphobranchidae</taxon>
        <taxon>Synaphobranchus</taxon>
    </lineage>
</organism>
<keyword evidence="2" id="KW-1185">Reference proteome</keyword>
<reference evidence="1" key="1">
    <citation type="journal article" date="2023" name="Science">
        <title>Genome structures resolve the early diversification of teleost fishes.</title>
        <authorList>
            <person name="Parey E."/>
            <person name="Louis A."/>
            <person name="Montfort J."/>
            <person name="Bouchez O."/>
            <person name="Roques C."/>
            <person name="Iampietro C."/>
            <person name="Lluch J."/>
            <person name="Castinel A."/>
            <person name="Donnadieu C."/>
            <person name="Desvignes T."/>
            <person name="Floi Bucao C."/>
            <person name="Jouanno E."/>
            <person name="Wen M."/>
            <person name="Mejri S."/>
            <person name="Dirks R."/>
            <person name="Jansen H."/>
            <person name="Henkel C."/>
            <person name="Chen W.J."/>
            <person name="Zahm M."/>
            <person name="Cabau C."/>
            <person name="Klopp C."/>
            <person name="Thompson A.W."/>
            <person name="Robinson-Rechavi M."/>
            <person name="Braasch I."/>
            <person name="Lecointre G."/>
            <person name="Bobe J."/>
            <person name="Postlethwait J.H."/>
            <person name="Berthelot C."/>
            <person name="Roest Crollius H."/>
            <person name="Guiguen Y."/>
        </authorList>
    </citation>
    <scope>NUCLEOTIDE SEQUENCE</scope>
    <source>
        <strain evidence="1">WJC10195</strain>
    </source>
</reference>
<name>A0A9Q1IYU7_SYNKA</name>
<dbReference type="AlphaFoldDB" id="A0A9Q1IYU7"/>
<evidence type="ECO:0000313" key="1">
    <source>
        <dbReference type="EMBL" id="KAJ8358620.1"/>
    </source>
</evidence>
<proteinExistence type="predicted"/>
<evidence type="ECO:0000313" key="2">
    <source>
        <dbReference type="Proteomes" id="UP001152622"/>
    </source>
</evidence>
<sequence length="98" mass="10598">MTLDEMWQPALAGLAAVGAAATKHTSLPISIRGPLVLPKENPAPLYCFTSNRLKTLSLLSVQPRSAALRLRTPPAHSAGEPRLQRRVLCSNRYINTGP</sequence>
<accession>A0A9Q1IYU7</accession>
<comment type="caution">
    <text evidence="1">The sequence shown here is derived from an EMBL/GenBank/DDBJ whole genome shotgun (WGS) entry which is preliminary data.</text>
</comment>